<keyword evidence="3" id="KW-1185">Reference proteome</keyword>
<dbReference type="EMBL" id="JAUKUD010000005">
    <property type="protein sequence ID" value="KAK0743486.1"/>
    <property type="molecule type" value="Genomic_DNA"/>
</dbReference>
<protein>
    <submittedName>
        <fullName evidence="2">Uncharacterized protein</fullName>
    </submittedName>
</protein>
<sequence>MAPSLSPHTKDRVQPPNAPRPQHASVFHPIKAIKPPPGFTSPILDAAVVESGLPNIQGLFISSPTDPHQSQAELVHRATPAPWSCIIYIVAPARASDEAWSEFDINWRRVAARLGARLELASHPAEKPSLFSDESIADKADSLLTLIKSHDNCCAKGCFGSRANIDIARNPLILAGYGIGGIIIKRMILSILQRTSETDLGILERILLLVFVETPHRTLDLEDWSRVTQGLFGEKKGTMDVEKASRIAECTPGIFQLACGIGRGIDIAPFISKAVRNPKRPDRKLLRFLQELLTHFDLNNVHWRPPRSAEGYAWLSTHPEYTAWTEHWTRDSAPSSALFLQYDCPKTRRNLTNLTHYLARETPTIRPRSIVAKFSFAEHMVKDKHVETVLAAFAFQILCLQPARFKAVRHMELWLVPLKTPPSLP</sequence>
<feature type="region of interest" description="Disordered" evidence="1">
    <location>
        <begin position="1"/>
        <end position="23"/>
    </location>
</feature>
<dbReference type="Proteomes" id="UP001172155">
    <property type="component" value="Unassembled WGS sequence"/>
</dbReference>
<evidence type="ECO:0000256" key="1">
    <source>
        <dbReference type="SAM" id="MobiDB-lite"/>
    </source>
</evidence>
<reference evidence="2" key="1">
    <citation type="submission" date="2023-06" db="EMBL/GenBank/DDBJ databases">
        <title>Genome-scale phylogeny and comparative genomics of the fungal order Sordariales.</title>
        <authorList>
            <consortium name="Lawrence Berkeley National Laboratory"/>
            <person name="Hensen N."/>
            <person name="Bonometti L."/>
            <person name="Westerberg I."/>
            <person name="Brannstrom I.O."/>
            <person name="Guillou S."/>
            <person name="Cros-Aarteil S."/>
            <person name="Calhoun S."/>
            <person name="Haridas S."/>
            <person name="Kuo A."/>
            <person name="Mondo S."/>
            <person name="Pangilinan J."/>
            <person name="Riley R."/>
            <person name="LaButti K."/>
            <person name="Andreopoulos B."/>
            <person name="Lipzen A."/>
            <person name="Chen C."/>
            <person name="Yanf M."/>
            <person name="Daum C."/>
            <person name="Ng V."/>
            <person name="Clum A."/>
            <person name="Steindorff A."/>
            <person name="Ohm R."/>
            <person name="Martin F."/>
            <person name="Silar P."/>
            <person name="Natvig D."/>
            <person name="Lalanne C."/>
            <person name="Gautier V."/>
            <person name="Ament-velasquez S.L."/>
            <person name="Kruys A."/>
            <person name="Hutchinson M.I."/>
            <person name="Powell A.J."/>
            <person name="Barry K."/>
            <person name="Miller A.N."/>
            <person name="Grigoriev I.V."/>
            <person name="Debuchy R."/>
            <person name="Gladieux P."/>
            <person name="Thoren M.H."/>
            <person name="Johannesson H."/>
        </authorList>
    </citation>
    <scope>NUCLEOTIDE SEQUENCE</scope>
    <source>
        <strain evidence="2">SMH3187-1</strain>
    </source>
</reference>
<evidence type="ECO:0000313" key="2">
    <source>
        <dbReference type="EMBL" id="KAK0743486.1"/>
    </source>
</evidence>
<dbReference type="AlphaFoldDB" id="A0AA40EQ92"/>
<comment type="caution">
    <text evidence="2">The sequence shown here is derived from an EMBL/GenBank/DDBJ whole genome shotgun (WGS) entry which is preliminary data.</text>
</comment>
<organism evidence="2 3">
    <name type="scientific">Schizothecium vesticola</name>
    <dbReference type="NCBI Taxonomy" id="314040"/>
    <lineage>
        <taxon>Eukaryota</taxon>
        <taxon>Fungi</taxon>
        <taxon>Dikarya</taxon>
        <taxon>Ascomycota</taxon>
        <taxon>Pezizomycotina</taxon>
        <taxon>Sordariomycetes</taxon>
        <taxon>Sordariomycetidae</taxon>
        <taxon>Sordariales</taxon>
        <taxon>Schizotheciaceae</taxon>
        <taxon>Schizothecium</taxon>
    </lineage>
</organism>
<accession>A0AA40EQ92</accession>
<name>A0AA40EQ92_9PEZI</name>
<evidence type="ECO:0000313" key="3">
    <source>
        <dbReference type="Proteomes" id="UP001172155"/>
    </source>
</evidence>
<proteinExistence type="predicted"/>
<gene>
    <name evidence="2" type="ORF">B0T18DRAFT_430754</name>
</gene>